<name>A0A0L9V9E0_PHAAN</name>
<evidence type="ECO:0000256" key="1">
    <source>
        <dbReference type="SAM" id="MobiDB-lite"/>
    </source>
</evidence>
<organism evidence="2 3">
    <name type="scientific">Phaseolus angularis</name>
    <name type="common">Azuki bean</name>
    <name type="synonym">Vigna angularis</name>
    <dbReference type="NCBI Taxonomy" id="3914"/>
    <lineage>
        <taxon>Eukaryota</taxon>
        <taxon>Viridiplantae</taxon>
        <taxon>Streptophyta</taxon>
        <taxon>Embryophyta</taxon>
        <taxon>Tracheophyta</taxon>
        <taxon>Spermatophyta</taxon>
        <taxon>Magnoliopsida</taxon>
        <taxon>eudicotyledons</taxon>
        <taxon>Gunneridae</taxon>
        <taxon>Pentapetalae</taxon>
        <taxon>rosids</taxon>
        <taxon>fabids</taxon>
        <taxon>Fabales</taxon>
        <taxon>Fabaceae</taxon>
        <taxon>Papilionoideae</taxon>
        <taxon>50 kb inversion clade</taxon>
        <taxon>NPAAA clade</taxon>
        <taxon>indigoferoid/millettioid clade</taxon>
        <taxon>Phaseoleae</taxon>
        <taxon>Vigna</taxon>
    </lineage>
</organism>
<protein>
    <submittedName>
        <fullName evidence="2">Uncharacterized protein</fullName>
    </submittedName>
</protein>
<reference evidence="3" key="1">
    <citation type="journal article" date="2015" name="Proc. Natl. Acad. Sci. U.S.A.">
        <title>Genome sequencing of adzuki bean (Vigna angularis) provides insight into high starch and low fat accumulation and domestication.</title>
        <authorList>
            <person name="Yang K."/>
            <person name="Tian Z."/>
            <person name="Chen C."/>
            <person name="Luo L."/>
            <person name="Zhao B."/>
            <person name="Wang Z."/>
            <person name="Yu L."/>
            <person name="Li Y."/>
            <person name="Sun Y."/>
            <person name="Li W."/>
            <person name="Chen Y."/>
            <person name="Li Y."/>
            <person name="Zhang Y."/>
            <person name="Ai D."/>
            <person name="Zhao J."/>
            <person name="Shang C."/>
            <person name="Ma Y."/>
            <person name="Wu B."/>
            <person name="Wang M."/>
            <person name="Gao L."/>
            <person name="Sun D."/>
            <person name="Zhang P."/>
            <person name="Guo F."/>
            <person name="Wang W."/>
            <person name="Li Y."/>
            <person name="Wang J."/>
            <person name="Varshney R.K."/>
            <person name="Wang J."/>
            <person name="Ling H.Q."/>
            <person name="Wan P."/>
        </authorList>
    </citation>
    <scope>NUCLEOTIDE SEQUENCE</scope>
    <source>
        <strain evidence="3">cv. Jingnong 6</strain>
    </source>
</reference>
<gene>
    <name evidence="2" type="ORF">LR48_Vigan09g036000</name>
</gene>
<dbReference type="AlphaFoldDB" id="A0A0L9V9E0"/>
<proteinExistence type="predicted"/>
<dbReference type="Gramene" id="KOM51701">
    <property type="protein sequence ID" value="KOM51701"/>
    <property type="gene ID" value="LR48_Vigan09g036000"/>
</dbReference>
<dbReference type="Proteomes" id="UP000053144">
    <property type="component" value="Chromosome 9"/>
</dbReference>
<sequence length="163" mass="17387">MKVGVSGFLEKPGTILQNSAETRARPNGARPNSGRPISERSVFVVSVRRIGQIGTFIRIVLDQGQPVLERSVLISDNNRSVLYPLVTSASVRSGLVSEVLGSGSVRTSVRPNSAQSIMVLGFNVRPDSVESSKVFGLSVLVVSIYDDRTCTGVDDIANKAGLE</sequence>
<accession>A0A0L9V9E0</accession>
<dbReference type="EMBL" id="CM003379">
    <property type="protein sequence ID" value="KOM51701.1"/>
    <property type="molecule type" value="Genomic_DNA"/>
</dbReference>
<feature type="region of interest" description="Disordered" evidence="1">
    <location>
        <begin position="16"/>
        <end position="35"/>
    </location>
</feature>
<evidence type="ECO:0000313" key="2">
    <source>
        <dbReference type="EMBL" id="KOM51701.1"/>
    </source>
</evidence>
<evidence type="ECO:0000313" key="3">
    <source>
        <dbReference type="Proteomes" id="UP000053144"/>
    </source>
</evidence>